<keyword evidence="2" id="KW-0167">Capsid protein</keyword>
<dbReference type="Proteomes" id="UP000014009">
    <property type="component" value="Unassembled WGS sequence"/>
</dbReference>
<feature type="domain" description="Spore coat protein X/V" evidence="1">
    <location>
        <begin position="27"/>
        <end position="83"/>
    </location>
</feature>
<name>A0A9W5QMM5_BACCE</name>
<dbReference type="RefSeq" id="WP_016099247.1">
    <property type="nucleotide sequence ID" value="NZ_KB976538.1"/>
</dbReference>
<gene>
    <name evidence="2" type="ORF">IGM_06746</name>
</gene>
<sequence>MCELCRRNKNWSALDLYHSHPSFKEADVLQESKKSNQIDQISEEYITIVDSADIQVTTTDTKVALSIQATLQAAIVVVISISIADSEKTDKITQELFQKSAIKQINRQRTLIKNSRNVTVTTTDTDIAVNIQILLQLLLAILLKLDIL</sequence>
<organism evidence="2 3">
    <name type="scientific">Bacillus cereus HuB4-4</name>
    <dbReference type="NCBI Taxonomy" id="1053211"/>
    <lineage>
        <taxon>Bacteria</taxon>
        <taxon>Bacillati</taxon>
        <taxon>Bacillota</taxon>
        <taxon>Bacilli</taxon>
        <taxon>Bacillales</taxon>
        <taxon>Bacillaceae</taxon>
        <taxon>Bacillus</taxon>
        <taxon>Bacillus cereus group</taxon>
    </lineage>
</organism>
<dbReference type="Pfam" id="PF07552">
    <property type="entry name" value="Coat_X"/>
    <property type="match status" value="2"/>
</dbReference>
<feature type="domain" description="Spore coat protein X/V" evidence="1">
    <location>
        <begin position="90"/>
        <end position="147"/>
    </location>
</feature>
<accession>A0A9W5QMM5</accession>
<dbReference type="InterPro" id="IPR011428">
    <property type="entry name" value="Spore_coat_X/V"/>
</dbReference>
<evidence type="ECO:0000313" key="3">
    <source>
        <dbReference type="Proteomes" id="UP000014009"/>
    </source>
</evidence>
<reference evidence="2 3" key="1">
    <citation type="submission" date="2012-12" db="EMBL/GenBank/DDBJ databases">
        <title>The Genome Sequence of Bacillus cereus HuB4-4.</title>
        <authorList>
            <consortium name="The Broad Institute Genome Sequencing Platform"/>
            <consortium name="The Broad Institute Genome Sequencing Center for Infectious Disease"/>
            <person name="Feldgarden M."/>
            <person name="Van der Auwera G.A."/>
            <person name="Mahillon J."/>
            <person name="Duprez V."/>
            <person name="Timmery S."/>
            <person name="Mattelet C."/>
            <person name="Dierick K."/>
            <person name="Sun M."/>
            <person name="Yu Z."/>
            <person name="Zhu L."/>
            <person name="Hu X."/>
            <person name="Shank E.B."/>
            <person name="Swiecicka I."/>
            <person name="Hansen B.M."/>
            <person name="Andrup L."/>
            <person name="Walker B."/>
            <person name="Young S.K."/>
            <person name="Zeng Q."/>
            <person name="Gargeya S."/>
            <person name="Fitzgerald M."/>
            <person name="Haas B."/>
            <person name="Abouelleil A."/>
            <person name="Alvarado L."/>
            <person name="Arachchi H.M."/>
            <person name="Berlin A.M."/>
            <person name="Chapman S.B."/>
            <person name="Dewar J."/>
            <person name="Goldberg J."/>
            <person name="Griggs A."/>
            <person name="Gujja S."/>
            <person name="Hansen M."/>
            <person name="Howarth C."/>
            <person name="Imamovic A."/>
            <person name="Larimer J."/>
            <person name="McCowan C."/>
            <person name="Murphy C."/>
            <person name="Neiman D."/>
            <person name="Pearson M."/>
            <person name="Priest M."/>
            <person name="Roberts A."/>
            <person name="Saif S."/>
            <person name="Shea T."/>
            <person name="Sisk P."/>
            <person name="Sykes S."/>
            <person name="Wortman J."/>
            <person name="Nusbaum C."/>
            <person name="Birren B."/>
        </authorList>
    </citation>
    <scope>NUCLEOTIDE SEQUENCE [LARGE SCALE GENOMIC DNA]</scope>
    <source>
        <strain evidence="2 3">HuB4-4</strain>
    </source>
</reference>
<evidence type="ECO:0000313" key="2">
    <source>
        <dbReference type="EMBL" id="EOP77987.1"/>
    </source>
</evidence>
<keyword evidence="2" id="KW-0946">Virion</keyword>
<dbReference type="EMBL" id="AHEF01000109">
    <property type="protein sequence ID" value="EOP77987.1"/>
    <property type="molecule type" value="Genomic_DNA"/>
</dbReference>
<dbReference type="GO" id="GO:0031160">
    <property type="term" value="C:spore wall"/>
    <property type="evidence" value="ECO:0007669"/>
    <property type="project" value="InterPro"/>
</dbReference>
<proteinExistence type="predicted"/>
<comment type="caution">
    <text evidence="2">The sequence shown here is derived from an EMBL/GenBank/DDBJ whole genome shotgun (WGS) entry which is preliminary data.</text>
</comment>
<evidence type="ECO:0000259" key="1">
    <source>
        <dbReference type="Pfam" id="PF07552"/>
    </source>
</evidence>
<dbReference type="AlphaFoldDB" id="A0A9W5QMM5"/>
<dbReference type="GO" id="GO:0030435">
    <property type="term" value="P:sporulation resulting in formation of a cellular spore"/>
    <property type="evidence" value="ECO:0007669"/>
    <property type="project" value="InterPro"/>
</dbReference>
<protein>
    <submittedName>
        <fullName evidence="2">Spore coat protein X</fullName>
    </submittedName>
</protein>